<gene>
    <name evidence="2" type="ORF">BofuT4_uP054990.1</name>
</gene>
<name>G2XVS8_BOTF4</name>
<feature type="chain" id="PRO_5003440245" evidence="1">
    <location>
        <begin position="20"/>
        <end position="49"/>
    </location>
</feature>
<proteinExistence type="predicted"/>
<accession>G2XVS8</accession>
<evidence type="ECO:0000313" key="3">
    <source>
        <dbReference type="Proteomes" id="UP000008177"/>
    </source>
</evidence>
<dbReference type="Proteomes" id="UP000008177">
    <property type="component" value="Unplaced contigs"/>
</dbReference>
<feature type="signal peptide" evidence="1">
    <location>
        <begin position="1"/>
        <end position="19"/>
    </location>
</feature>
<evidence type="ECO:0000256" key="1">
    <source>
        <dbReference type="SAM" id="SignalP"/>
    </source>
</evidence>
<evidence type="ECO:0000313" key="2">
    <source>
        <dbReference type="EMBL" id="CCD44598.1"/>
    </source>
</evidence>
<dbReference type="HOGENOM" id="CLU_3142836_0_0_1"/>
<keyword evidence="1" id="KW-0732">Signal</keyword>
<dbReference type="InParanoid" id="G2XVS8"/>
<protein>
    <submittedName>
        <fullName evidence="2">Uncharacterized protein</fullName>
    </submittedName>
</protein>
<sequence length="49" mass="5634">MWSLCVPVIIVARTMFASGQEWQQNSSHARPYGKISSLFIVNMYDSRNL</sequence>
<dbReference type="AlphaFoldDB" id="G2XVS8"/>
<dbReference type="EMBL" id="FQ790271">
    <property type="protein sequence ID" value="CCD44598.1"/>
    <property type="molecule type" value="Genomic_DNA"/>
</dbReference>
<reference evidence="3" key="1">
    <citation type="journal article" date="2011" name="PLoS Genet.">
        <title>Genomic analysis of the necrotrophic fungal pathogens Sclerotinia sclerotiorum and Botrytis cinerea.</title>
        <authorList>
            <person name="Amselem J."/>
            <person name="Cuomo C.A."/>
            <person name="van Kan J.A."/>
            <person name="Viaud M."/>
            <person name="Benito E.P."/>
            <person name="Couloux A."/>
            <person name="Coutinho P.M."/>
            <person name="de Vries R.P."/>
            <person name="Dyer P.S."/>
            <person name="Fillinger S."/>
            <person name="Fournier E."/>
            <person name="Gout L."/>
            <person name="Hahn M."/>
            <person name="Kohn L."/>
            <person name="Lapalu N."/>
            <person name="Plummer K.M."/>
            <person name="Pradier J.M."/>
            <person name="Quevillon E."/>
            <person name="Sharon A."/>
            <person name="Simon A."/>
            <person name="ten Have A."/>
            <person name="Tudzynski B."/>
            <person name="Tudzynski P."/>
            <person name="Wincker P."/>
            <person name="Andrew M."/>
            <person name="Anthouard V."/>
            <person name="Beever R.E."/>
            <person name="Beffa R."/>
            <person name="Benoit I."/>
            <person name="Bouzid O."/>
            <person name="Brault B."/>
            <person name="Chen Z."/>
            <person name="Choquer M."/>
            <person name="Collemare J."/>
            <person name="Cotton P."/>
            <person name="Danchin E.G."/>
            <person name="Da Silva C."/>
            <person name="Gautier A."/>
            <person name="Giraud C."/>
            <person name="Giraud T."/>
            <person name="Gonzalez C."/>
            <person name="Grossetete S."/>
            <person name="Guldener U."/>
            <person name="Henrissat B."/>
            <person name="Howlett B.J."/>
            <person name="Kodira C."/>
            <person name="Kretschmer M."/>
            <person name="Lappartient A."/>
            <person name="Leroch M."/>
            <person name="Levis C."/>
            <person name="Mauceli E."/>
            <person name="Neuveglise C."/>
            <person name="Oeser B."/>
            <person name="Pearson M."/>
            <person name="Poulain J."/>
            <person name="Poussereau N."/>
            <person name="Quesneville H."/>
            <person name="Rascle C."/>
            <person name="Schumacher J."/>
            <person name="Segurens B."/>
            <person name="Sexton A."/>
            <person name="Silva E."/>
            <person name="Sirven C."/>
            <person name="Soanes D.M."/>
            <person name="Talbot N.J."/>
            <person name="Templeton M."/>
            <person name="Yandava C."/>
            <person name="Yarden O."/>
            <person name="Zeng Q."/>
            <person name="Rollins J.A."/>
            <person name="Lebrun M.H."/>
            <person name="Dickman M."/>
        </authorList>
    </citation>
    <scope>NUCLEOTIDE SEQUENCE [LARGE SCALE GENOMIC DNA]</scope>
    <source>
        <strain evidence="3">T4</strain>
    </source>
</reference>
<organism evidence="2 3">
    <name type="scientific">Botryotinia fuckeliana (strain T4)</name>
    <name type="common">Noble rot fungus</name>
    <name type="synonym">Botrytis cinerea</name>
    <dbReference type="NCBI Taxonomy" id="999810"/>
    <lineage>
        <taxon>Eukaryota</taxon>
        <taxon>Fungi</taxon>
        <taxon>Dikarya</taxon>
        <taxon>Ascomycota</taxon>
        <taxon>Pezizomycotina</taxon>
        <taxon>Leotiomycetes</taxon>
        <taxon>Helotiales</taxon>
        <taxon>Sclerotiniaceae</taxon>
        <taxon>Botrytis</taxon>
    </lineage>
</organism>